<dbReference type="InterPro" id="IPR011658">
    <property type="entry name" value="PA14_dom"/>
</dbReference>
<keyword evidence="2" id="KW-0378">Hydrolase</keyword>
<comment type="similarity">
    <text evidence="1">Belongs to the glycosyl hydrolase 3 family.</text>
</comment>
<dbReference type="InterPro" id="IPR013783">
    <property type="entry name" value="Ig-like_fold"/>
</dbReference>
<dbReference type="PROSITE" id="PS51820">
    <property type="entry name" value="PA14"/>
    <property type="match status" value="1"/>
</dbReference>
<evidence type="ECO:0000313" key="4">
    <source>
        <dbReference type="EMBL" id="SMD11349.1"/>
    </source>
</evidence>
<dbReference type="AlphaFoldDB" id="A0A1W2ENT8"/>
<organism evidence="4 5">
    <name type="scientific">Pedobacter nyackensis</name>
    <dbReference type="NCBI Taxonomy" id="475255"/>
    <lineage>
        <taxon>Bacteria</taxon>
        <taxon>Pseudomonadati</taxon>
        <taxon>Bacteroidota</taxon>
        <taxon>Sphingobacteriia</taxon>
        <taxon>Sphingobacteriales</taxon>
        <taxon>Sphingobacteriaceae</taxon>
        <taxon>Pedobacter</taxon>
    </lineage>
</organism>
<dbReference type="Gene3D" id="2.60.40.10">
    <property type="entry name" value="Immunoglobulins"/>
    <property type="match status" value="1"/>
</dbReference>
<accession>A0A1W2ENT8</accession>
<evidence type="ECO:0000256" key="2">
    <source>
        <dbReference type="ARBA" id="ARBA00022801"/>
    </source>
</evidence>
<dbReference type="InterPro" id="IPR017853">
    <property type="entry name" value="GH"/>
</dbReference>
<dbReference type="Gene3D" id="3.40.50.1700">
    <property type="entry name" value="Glycoside hydrolase family 3 C-terminal domain"/>
    <property type="match status" value="2"/>
</dbReference>
<dbReference type="SUPFAM" id="SSF52279">
    <property type="entry name" value="Beta-D-glucan exohydrolase, C-terminal domain"/>
    <property type="match status" value="1"/>
</dbReference>
<dbReference type="PRINTS" id="PR00133">
    <property type="entry name" value="GLHYDRLASE3"/>
</dbReference>
<reference evidence="4 5" key="1">
    <citation type="submission" date="2017-04" db="EMBL/GenBank/DDBJ databases">
        <authorList>
            <person name="Afonso C.L."/>
            <person name="Miller P.J."/>
            <person name="Scott M.A."/>
            <person name="Spackman E."/>
            <person name="Goraichik I."/>
            <person name="Dimitrov K.M."/>
            <person name="Suarez D.L."/>
            <person name="Swayne D.E."/>
        </authorList>
    </citation>
    <scope>NUCLEOTIDE SEQUENCE [LARGE SCALE GENOMIC DNA]</scope>
    <source>
        <strain evidence="4 5">DSM 19625</strain>
    </source>
</reference>
<dbReference type="Pfam" id="PF14310">
    <property type="entry name" value="Fn3-like"/>
    <property type="match status" value="1"/>
</dbReference>
<sequence length="907" mass="100655">MKYVAIKIGVVQFLLVSVGVVMFTSSGFGQAKPKGKSENKLENALYKDPKADIEARVKDLLSRMTPEEKFWQLFMIPGDLDGVNKNLYKKGIFGLQIGAASQGGGEAGQMLSYNRTQENAYTLAKKINTIQRYFLKETRLGIPIIAFDEALHGLVRQEATAFPQAIGLAASFDTGMMGKVADAIAYEAKARGIRDILTPVINIASDVRWGRTEETYGEDPFLSSQMGLAFVNAFESRNIITTPKHFVANVGDGGRDSYPISFNHRLLEEIHFPPFKAAIQQGKSRSLMTAYNSIDGTPATSNHWLLTQKLKEDWGFKGFVISDAGAVGGGNVLHNTASGYAEATKQAITAGLDVIFQIEYDHYKLFIPPFLDGSITNERIDDAVSRVLRAKFELGLFENPYVSEKEAKASLTDENGKTVAKEAALSSFVLLKNERSVLPLKNVKNILLLGEDALEARLGGYSGTGNQKVNIFEGLKRRAGNEIKIQYSKGSSREPILFVPVKQEFLKSGISKGLSGAYFNNLSLSGEPVLNRIDKNIDFMWTLYAPDKLLAKDQYSVRWTGSIHAPKSGTYQIGLEGNDGYRLYIDGKLLIDQWEKRSYHTRLVPFNFDQDKSYEVRIEFKEPKGNGYIKLVWNYEVPDDRDKELAEAIKMAETADVIVVAAGIKEGEFLDRAYLNLPGNQEQLIQAMENTGKPVVVLLVGGSAITMDKWFDKAAAVLNVWYPGEEGGVAVAETLFGDYNPAGRLPITYPVHESQLPLVYNHKSTGRGDDYNNLSGEPFFPFGFGLSYSKFEYKDLKLSKKEIKATEQITASFTLQNTGQYDGDEVVQLYLRDMLASVARPVLELKGFKRIRLKAGELKQVSFEITPSMLSMLNAEMKLVIEPGDFRIMIGSSSKELALKDIVKVIN</sequence>
<protein>
    <submittedName>
        <fullName evidence="4">Beta-glucosidase</fullName>
    </submittedName>
</protein>
<dbReference type="EMBL" id="FWYB01000014">
    <property type="protein sequence ID" value="SMD11349.1"/>
    <property type="molecule type" value="Genomic_DNA"/>
</dbReference>
<evidence type="ECO:0000313" key="5">
    <source>
        <dbReference type="Proteomes" id="UP000192678"/>
    </source>
</evidence>
<dbReference type="InterPro" id="IPR036881">
    <property type="entry name" value="Glyco_hydro_3_C_sf"/>
</dbReference>
<dbReference type="InterPro" id="IPR036962">
    <property type="entry name" value="Glyco_hydro_3_N_sf"/>
</dbReference>
<dbReference type="Gene3D" id="3.20.20.300">
    <property type="entry name" value="Glycoside hydrolase, family 3, N-terminal domain"/>
    <property type="match status" value="1"/>
</dbReference>
<dbReference type="Pfam" id="PF00933">
    <property type="entry name" value="Glyco_hydro_3"/>
    <property type="match status" value="1"/>
</dbReference>
<name>A0A1W2ENT8_9SPHI</name>
<evidence type="ECO:0000259" key="3">
    <source>
        <dbReference type="PROSITE" id="PS51820"/>
    </source>
</evidence>
<feature type="domain" description="PA14" evidence="3">
    <location>
        <begin position="509"/>
        <end position="649"/>
    </location>
</feature>
<dbReference type="PANTHER" id="PTHR42715">
    <property type="entry name" value="BETA-GLUCOSIDASE"/>
    <property type="match status" value="1"/>
</dbReference>
<dbReference type="Pfam" id="PF07691">
    <property type="entry name" value="PA14"/>
    <property type="match status" value="1"/>
</dbReference>
<proteinExistence type="inferred from homology"/>
<dbReference type="GO" id="GO:0005975">
    <property type="term" value="P:carbohydrate metabolic process"/>
    <property type="evidence" value="ECO:0007669"/>
    <property type="project" value="InterPro"/>
</dbReference>
<dbReference type="InterPro" id="IPR001764">
    <property type="entry name" value="Glyco_hydro_3_N"/>
</dbReference>
<dbReference type="SMART" id="SM00758">
    <property type="entry name" value="PA14"/>
    <property type="match status" value="1"/>
</dbReference>
<dbReference type="InterPro" id="IPR050288">
    <property type="entry name" value="Cellulose_deg_GH3"/>
</dbReference>
<dbReference type="InterPro" id="IPR002772">
    <property type="entry name" value="Glyco_hydro_3_C"/>
</dbReference>
<dbReference type="STRING" id="475255.SAMN04488101_11429"/>
<dbReference type="SUPFAM" id="SSF56988">
    <property type="entry name" value="Anthrax protective antigen"/>
    <property type="match status" value="1"/>
</dbReference>
<dbReference type="InterPro" id="IPR037524">
    <property type="entry name" value="PA14/GLEYA"/>
</dbReference>
<dbReference type="GO" id="GO:0008422">
    <property type="term" value="F:beta-glucosidase activity"/>
    <property type="evidence" value="ECO:0007669"/>
    <property type="project" value="UniProtKB-ARBA"/>
</dbReference>
<gene>
    <name evidence="4" type="ORF">SAMN04488101_11429</name>
</gene>
<dbReference type="RefSeq" id="WP_084291323.1">
    <property type="nucleotide sequence ID" value="NZ_FWYB01000014.1"/>
</dbReference>
<dbReference type="SMART" id="SM01217">
    <property type="entry name" value="Fn3_like"/>
    <property type="match status" value="1"/>
</dbReference>
<dbReference type="Proteomes" id="UP000192678">
    <property type="component" value="Unassembled WGS sequence"/>
</dbReference>
<keyword evidence="5" id="KW-1185">Reference proteome</keyword>
<evidence type="ECO:0000256" key="1">
    <source>
        <dbReference type="ARBA" id="ARBA00005336"/>
    </source>
</evidence>
<dbReference type="FunFam" id="2.60.40.10:FF:000495">
    <property type="entry name" value="Periplasmic beta-glucosidase"/>
    <property type="match status" value="1"/>
</dbReference>
<dbReference type="Pfam" id="PF01915">
    <property type="entry name" value="Glyco_hydro_3_C"/>
    <property type="match status" value="1"/>
</dbReference>
<dbReference type="InterPro" id="IPR026891">
    <property type="entry name" value="Fn3-like"/>
</dbReference>
<dbReference type="PANTHER" id="PTHR42715:SF10">
    <property type="entry name" value="BETA-GLUCOSIDASE"/>
    <property type="match status" value="1"/>
</dbReference>
<dbReference type="SUPFAM" id="SSF51445">
    <property type="entry name" value="(Trans)glycosidases"/>
    <property type="match status" value="1"/>
</dbReference>